<dbReference type="Gene3D" id="3.30.750.44">
    <property type="match status" value="1"/>
</dbReference>
<evidence type="ECO:0000259" key="7">
    <source>
        <dbReference type="PROSITE" id="PS50106"/>
    </source>
</evidence>
<keyword evidence="9" id="KW-1185">Reference proteome</keyword>
<dbReference type="AlphaFoldDB" id="F3QUA6"/>
<dbReference type="PANTHER" id="PTHR32060">
    <property type="entry name" value="TAIL-SPECIFIC PROTEASE"/>
    <property type="match status" value="1"/>
</dbReference>
<dbReference type="SUPFAM" id="SSF50156">
    <property type="entry name" value="PDZ domain-like"/>
    <property type="match status" value="1"/>
</dbReference>
<dbReference type="HOGENOM" id="CLU_017295_2_1_10"/>
<keyword evidence="3 5" id="KW-0378">Hydrolase</keyword>
<evidence type="ECO:0000313" key="9">
    <source>
        <dbReference type="Proteomes" id="UP000005546"/>
    </source>
</evidence>
<proteinExistence type="inferred from homology"/>
<organism evidence="8 9">
    <name type="scientific">Paraprevotella xylaniphila YIT 11841</name>
    <dbReference type="NCBI Taxonomy" id="762982"/>
    <lineage>
        <taxon>Bacteria</taxon>
        <taxon>Pseudomonadati</taxon>
        <taxon>Bacteroidota</taxon>
        <taxon>Bacteroidia</taxon>
        <taxon>Bacteroidales</taxon>
        <taxon>Prevotellaceae</taxon>
        <taxon>Paraprevotella</taxon>
    </lineage>
</organism>
<evidence type="ECO:0000256" key="5">
    <source>
        <dbReference type="RuleBase" id="RU004404"/>
    </source>
</evidence>
<feature type="chain" id="PRO_5003305471" evidence="6">
    <location>
        <begin position="30"/>
        <end position="534"/>
    </location>
</feature>
<feature type="domain" description="PDZ" evidence="7">
    <location>
        <begin position="89"/>
        <end position="159"/>
    </location>
</feature>
<keyword evidence="4 5" id="KW-0720">Serine protease</keyword>
<dbReference type="SMART" id="SM00228">
    <property type="entry name" value="PDZ"/>
    <property type="match status" value="1"/>
</dbReference>
<keyword evidence="6" id="KW-0732">Signal</keyword>
<comment type="similarity">
    <text evidence="1 5">Belongs to the peptidase S41A family.</text>
</comment>
<reference evidence="8 9" key="1">
    <citation type="submission" date="2011-02" db="EMBL/GenBank/DDBJ databases">
        <authorList>
            <person name="Weinstock G."/>
            <person name="Sodergren E."/>
            <person name="Clifton S."/>
            <person name="Fulton L."/>
            <person name="Fulton B."/>
            <person name="Courtney L."/>
            <person name="Fronick C."/>
            <person name="Harrison M."/>
            <person name="Strong C."/>
            <person name="Farmer C."/>
            <person name="Delahaunty K."/>
            <person name="Markovic C."/>
            <person name="Hall O."/>
            <person name="Minx P."/>
            <person name="Tomlinson C."/>
            <person name="Mitreva M."/>
            <person name="Hou S."/>
            <person name="Chen J."/>
            <person name="Wollam A."/>
            <person name="Pepin K.H."/>
            <person name="Johnson M."/>
            <person name="Bhonagiri V."/>
            <person name="Zhang X."/>
            <person name="Suruliraj S."/>
            <person name="Warren W."/>
            <person name="Chinwalla A."/>
            <person name="Mardis E.R."/>
            <person name="Wilson R.K."/>
        </authorList>
    </citation>
    <scope>NUCLEOTIDE SEQUENCE [LARGE SCALE GENOMIC DNA]</scope>
    <source>
        <strain evidence="8 9">YIT 11841</strain>
    </source>
</reference>
<dbReference type="InterPro" id="IPR004447">
    <property type="entry name" value="Peptidase_S41A"/>
</dbReference>
<dbReference type="InterPro" id="IPR005151">
    <property type="entry name" value="Tail-specific_protease"/>
</dbReference>
<evidence type="ECO:0000256" key="1">
    <source>
        <dbReference type="ARBA" id="ARBA00009179"/>
    </source>
</evidence>
<dbReference type="PROSITE" id="PS50106">
    <property type="entry name" value="PDZ"/>
    <property type="match status" value="1"/>
</dbReference>
<dbReference type="Pfam" id="PF03572">
    <property type="entry name" value="Peptidase_S41"/>
    <property type="match status" value="1"/>
</dbReference>
<protein>
    <submittedName>
        <fullName evidence="8">Peptidase, S41 family</fullName>
    </submittedName>
</protein>
<accession>F3QUA6</accession>
<dbReference type="GO" id="GO:0030288">
    <property type="term" value="C:outer membrane-bounded periplasmic space"/>
    <property type="evidence" value="ECO:0007669"/>
    <property type="project" value="TreeGrafter"/>
</dbReference>
<comment type="caution">
    <text evidence="8">The sequence shown here is derived from an EMBL/GenBank/DDBJ whole genome shotgun (WGS) entry which is preliminary data.</text>
</comment>
<dbReference type="Proteomes" id="UP000005546">
    <property type="component" value="Unassembled WGS sequence"/>
</dbReference>
<dbReference type="PANTHER" id="PTHR32060:SF30">
    <property type="entry name" value="CARBOXY-TERMINAL PROCESSING PROTEASE CTPA"/>
    <property type="match status" value="1"/>
</dbReference>
<evidence type="ECO:0000313" key="8">
    <source>
        <dbReference type="EMBL" id="EGG53921.1"/>
    </source>
</evidence>
<dbReference type="STRING" id="762982.HMPREF9442_01776"/>
<evidence type="ECO:0000256" key="3">
    <source>
        <dbReference type="ARBA" id="ARBA00022801"/>
    </source>
</evidence>
<sequence>MNKQQFSTNIMKKTLWAALLFCLPWTAPAQRKGNMSEMEQSMRKLSMAQLAISSLYVDSVDEVKLTEDAINGMLSKLDPHSSYTNAEETKKMNEPLQGNFDGIGVQFNMLEDTLVVIQPVAKGPSEKVGILAGDRIVSVNDTAIAGVKMSREEIMRRLRGPRDTKVKLGVVRNGIKDRLEFIVTRDKIPVSTVDAAFMVTPTVGLIRLSSFGSTSHDEVKKAIKDLQDQGMKDLILDLQQNGGGYMDAATGIASEFLPKNDLIVYTKGLRTPYKEFRAQGPGLFREGRIIVLVDEYSASASEIVTGAIQDQDRGLVVGRRTFGKGLVQKPFVLPDGSMIRLTVARYYTPSGRCIQKPYTMGDKMKYNMDVIERYNHGELTNADSIHFPDSLKYKTLRKGRTVYGGGGIMPDYFIPLDTTRYTKFHRELTAKGAIVNADLKFIDKYRKKIRRGYASFDKFKTGFETPQELIDLVLAEGEKAGVKPKDEEELQKTLPELKLQMKALIARDIWDMSEYFAVMYEENPFVKKALELLK</sequence>
<dbReference type="Gene3D" id="3.90.226.10">
    <property type="entry name" value="2-enoyl-CoA Hydratase, Chain A, domain 1"/>
    <property type="match status" value="1"/>
</dbReference>
<dbReference type="InterPro" id="IPR055210">
    <property type="entry name" value="CtpA/B_N"/>
</dbReference>
<dbReference type="GO" id="GO:0008236">
    <property type="term" value="F:serine-type peptidase activity"/>
    <property type="evidence" value="ECO:0007669"/>
    <property type="project" value="UniProtKB-KW"/>
</dbReference>
<feature type="signal peptide" evidence="6">
    <location>
        <begin position="1"/>
        <end position="29"/>
    </location>
</feature>
<dbReference type="InterPro" id="IPR001478">
    <property type="entry name" value="PDZ"/>
</dbReference>
<evidence type="ECO:0000256" key="2">
    <source>
        <dbReference type="ARBA" id="ARBA00022670"/>
    </source>
</evidence>
<dbReference type="eggNOG" id="COG0793">
    <property type="taxonomic scope" value="Bacteria"/>
</dbReference>
<gene>
    <name evidence="8" type="ORF">HMPREF9442_01776</name>
</gene>
<dbReference type="SMART" id="SM00245">
    <property type="entry name" value="TSPc"/>
    <property type="match status" value="1"/>
</dbReference>
<dbReference type="InterPro" id="IPR029045">
    <property type="entry name" value="ClpP/crotonase-like_dom_sf"/>
</dbReference>
<evidence type="ECO:0000256" key="6">
    <source>
        <dbReference type="SAM" id="SignalP"/>
    </source>
</evidence>
<dbReference type="Pfam" id="PF13180">
    <property type="entry name" value="PDZ_2"/>
    <property type="match status" value="1"/>
</dbReference>
<dbReference type="GO" id="GO:0007165">
    <property type="term" value="P:signal transduction"/>
    <property type="evidence" value="ECO:0007669"/>
    <property type="project" value="TreeGrafter"/>
</dbReference>
<dbReference type="EMBL" id="AFBR01000049">
    <property type="protein sequence ID" value="EGG53921.1"/>
    <property type="molecule type" value="Genomic_DNA"/>
</dbReference>
<dbReference type="Pfam" id="PF22694">
    <property type="entry name" value="CtpB_N-like"/>
    <property type="match status" value="1"/>
</dbReference>
<dbReference type="GO" id="GO:0006508">
    <property type="term" value="P:proteolysis"/>
    <property type="evidence" value="ECO:0007669"/>
    <property type="project" value="UniProtKB-KW"/>
</dbReference>
<keyword evidence="2 5" id="KW-0645">Protease</keyword>
<dbReference type="CDD" id="cd06782">
    <property type="entry name" value="cpPDZ_CPP-like"/>
    <property type="match status" value="1"/>
</dbReference>
<dbReference type="Gene3D" id="2.30.42.10">
    <property type="match status" value="1"/>
</dbReference>
<dbReference type="NCBIfam" id="TIGR00225">
    <property type="entry name" value="prc"/>
    <property type="match status" value="1"/>
</dbReference>
<name>F3QUA6_9BACT</name>
<dbReference type="CDD" id="cd07560">
    <property type="entry name" value="Peptidase_S41_CPP"/>
    <property type="match status" value="1"/>
</dbReference>
<dbReference type="InterPro" id="IPR036034">
    <property type="entry name" value="PDZ_sf"/>
</dbReference>
<dbReference type="GO" id="GO:0004175">
    <property type="term" value="F:endopeptidase activity"/>
    <property type="evidence" value="ECO:0007669"/>
    <property type="project" value="TreeGrafter"/>
</dbReference>
<evidence type="ECO:0000256" key="4">
    <source>
        <dbReference type="ARBA" id="ARBA00022825"/>
    </source>
</evidence>
<dbReference type="SUPFAM" id="SSF52096">
    <property type="entry name" value="ClpP/crotonase"/>
    <property type="match status" value="1"/>
</dbReference>